<evidence type="ECO:0000256" key="1">
    <source>
        <dbReference type="SAM" id="MobiDB-lite"/>
    </source>
</evidence>
<dbReference type="EMBL" id="ANIZ01003036">
    <property type="protein sequence ID" value="ETI36467.1"/>
    <property type="molecule type" value="Genomic_DNA"/>
</dbReference>
<sequence length="48" mass="5424">MPKNNAEAGSRISEISVNEPQFNPGYNQTEVGKEKKVQLHLLLRSNRT</sequence>
<organism evidence="2 3">
    <name type="scientific">Phytophthora nicotianae P1569</name>
    <dbReference type="NCBI Taxonomy" id="1317065"/>
    <lineage>
        <taxon>Eukaryota</taxon>
        <taxon>Sar</taxon>
        <taxon>Stramenopiles</taxon>
        <taxon>Oomycota</taxon>
        <taxon>Peronosporomycetes</taxon>
        <taxon>Peronosporales</taxon>
        <taxon>Peronosporaceae</taxon>
        <taxon>Phytophthora</taxon>
    </lineage>
</organism>
<dbReference type="Proteomes" id="UP000018721">
    <property type="component" value="Unassembled WGS sequence"/>
</dbReference>
<feature type="compositionally biased region" description="Polar residues" evidence="1">
    <location>
        <begin position="13"/>
        <end position="28"/>
    </location>
</feature>
<feature type="region of interest" description="Disordered" evidence="1">
    <location>
        <begin position="1"/>
        <end position="28"/>
    </location>
</feature>
<gene>
    <name evidence="2" type="ORF">F443_17428</name>
</gene>
<evidence type="ECO:0000313" key="2">
    <source>
        <dbReference type="EMBL" id="ETI36467.1"/>
    </source>
</evidence>
<dbReference type="HOGENOM" id="CLU_3161191_0_0_1"/>
<accession>V9EEJ9</accession>
<evidence type="ECO:0000313" key="3">
    <source>
        <dbReference type="Proteomes" id="UP000018721"/>
    </source>
</evidence>
<proteinExistence type="predicted"/>
<keyword evidence="3" id="KW-1185">Reference proteome</keyword>
<comment type="caution">
    <text evidence="2">The sequence shown here is derived from an EMBL/GenBank/DDBJ whole genome shotgun (WGS) entry which is preliminary data.</text>
</comment>
<protein>
    <submittedName>
        <fullName evidence="2">Uncharacterized protein</fullName>
    </submittedName>
</protein>
<reference evidence="2 3" key="1">
    <citation type="submission" date="2013-11" db="EMBL/GenBank/DDBJ databases">
        <title>The Genome Sequence of Phytophthora parasitica P1569.</title>
        <authorList>
            <consortium name="The Broad Institute Genomics Platform"/>
            <person name="Russ C."/>
            <person name="Tyler B."/>
            <person name="Panabieres F."/>
            <person name="Shan W."/>
            <person name="Tripathy S."/>
            <person name="Grunwald N."/>
            <person name="Machado M."/>
            <person name="Johnson C.S."/>
            <person name="Arredondo F."/>
            <person name="Hong C."/>
            <person name="Coffey M."/>
            <person name="Young S.K."/>
            <person name="Zeng Q."/>
            <person name="Gargeya S."/>
            <person name="Fitzgerald M."/>
            <person name="Abouelleil A."/>
            <person name="Alvarado L."/>
            <person name="Chapman S.B."/>
            <person name="Gainer-Dewar J."/>
            <person name="Goldberg J."/>
            <person name="Griggs A."/>
            <person name="Gujja S."/>
            <person name="Hansen M."/>
            <person name="Howarth C."/>
            <person name="Imamovic A."/>
            <person name="Ireland A."/>
            <person name="Larimer J."/>
            <person name="McCowan C."/>
            <person name="Murphy C."/>
            <person name="Pearson M."/>
            <person name="Poon T.W."/>
            <person name="Priest M."/>
            <person name="Roberts A."/>
            <person name="Saif S."/>
            <person name="Shea T."/>
            <person name="Sykes S."/>
            <person name="Wortman J."/>
            <person name="Nusbaum C."/>
            <person name="Birren B."/>
        </authorList>
    </citation>
    <scope>NUCLEOTIDE SEQUENCE [LARGE SCALE GENOMIC DNA]</scope>
    <source>
        <strain evidence="2 3">P1569</strain>
    </source>
</reference>
<dbReference type="AlphaFoldDB" id="V9EEJ9"/>
<name>V9EEJ9_PHYNI</name>